<name>A0A1U9V4T1_CUPNE</name>
<organism evidence="2 3">
    <name type="scientific">Cupriavidus necator</name>
    <name type="common">Alcaligenes eutrophus</name>
    <name type="synonym">Ralstonia eutropha</name>
    <dbReference type="NCBI Taxonomy" id="106590"/>
    <lineage>
        <taxon>Bacteria</taxon>
        <taxon>Pseudomonadati</taxon>
        <taxon>Pseudomonadota</taxon>
        <taxon>Betaproteobacteria</taxon>
        <taxon>Burkholderiales</taxon>
        <taxon>Burkholderiaceae</taxon>
        <taxon>Cupriavidus</taxon>
    </lineage>
</organism>
<dbReference type="AlphaFoldDB" id="A0A1U9V4T1"/>
<reference evidence="3" key="1">
    <citation type="submission" date="2017-02" db="EMBL/GenBank/DDBJ databases">
        <title>Complete genome sequence of Cupriavidus necator strain NH9, a 3-chlorobenzoate degrader.</title>
        <authorList>
            <person name="Moriuchi R."/>
            <person name="Dohra H."/>
            <person name="Ogawa N."/>
        </authorList>
    </citation>
    <scope>NUCLEOTIDE SEQUENCE [LARGE SCALE GENOMIC DNA]</scope>
    <source>
        <strain evidence="3">NH9</strain>
        <plasmid evidence="3">penh92</plasmid>
    </source>
</reference>
<gene>
    <name evidence="2" type="ORF">BJN34_37085</name>
</gene>
<keyword evidence="1" id="KW-1133">Transmembrane helix</keyword>
<evidence type="ECO:0000313" key="3">
    <source>
        <dbReference type="Proteomes" id="UP000189627"/>
    </source>
</evidence>
<feature type="transmembrane region" description="Helical" evidence="1">
    <location>
        <begin position="110"/>
        <end position="132"/>
    </location>
</feature>
<sequence>MANSRFVSHVRMWMLAAPLMICAIAPFIQDDAAFEVSEGEQASVAHVLGQLKADKATTVANDRFDRWFVRSGALRASFSGSDANTALPDAGASEFGRGWMRHFWLTIYRAVYRAAVAHYWLFGGMVLLVALLNDGAMSRKIRAAGAGFANPVTFHVAAHGLLLCFGFGASALLLPVCLLAYWWTFGVCLVGLLSWRLAASFHVGK</sequence>
<dbReference type="Proteomes" id="UP000189627">
    <property type="component" value="Plasmid pENH92"/>
</dbReference>
<dbReference type="OrthoDB" id="9128788at2"/>
<evidence type="ECO:0000313" key="2">
    <source>
        <dbReference type="EMBL" id="AQV99491.1"/>
    </source>
</evidence>
<dbReference type="InterPro" id="IPR022266">
    <property type="entry name" value="DtrJ-like"/>
</dbReference>
<feature type="transmembrane region" description="Helical" evidence="1">
    <location>
        <begin position="12"/>
        <end position="29"/>
    </location>
</feature>
<geneLocation type="plasmid" evidence="3">
    <name>penh92</name>
</geneLocation>
<keyword evidence="1" id="KW-0472">Membrane</keyword>
<proteinExistence type="predicted"/>
<feature type="transmembrane region" description="Helical" evidence="1">
    <location>
        <begin position="152"/>
        <end position="174"/>
    </location>
</feature>
<feature type="transmembrane region" description="Helical" evidence="1">
    <location>
        <begin position="180"/>
        <end position="199"/>
    </location>
</feature>
<dbReference type="Pfam" id="PF14348">
    <property type="entry name" value="DtrJ-like"/>
    <property type="match status" value="1"/>
</dbReference>
<protein>
    <submittedName>
        <fullName evidence="2">DUF4400 domain-containing protein</fullName>
    </submittedName>
</protein>
<dbReference type="KEGG" id="cuh:BJN34_37085"/>
<keyword evidence="1" id="KW-0812">Transmembrane</keyword>
<dbReference type="RefSeq" id="WP_078201867.1">
    <property type="nucleotide sequence ID" value="NZ_CP017759.1"/>
</dbReference>
<keyword evidence="2" id="KW-0614">Plasmid</keyword>
<dbReference type="EMBL" id="CP017759">
    <property type="protein sequence ID" value="AQV99491.1"/>
    <property type="molecule type" value="Genomic_DNA"/>
</dbReference>
<evidence type="ECO:0000256" key="1">
    <source>
        <dbReference type="SAM" id="Phobius"/>
    </source>
</evidence>
<accession>A0A1U9V4T1</accession>